<dbReference type="EMBL" id="CAJVQB010018974">
    <property type="protein sequence ID" value="CAG8789443.1"/>
    <property type="molecule type" value="Genomic_DNA"/>
</dbReference>
<feature type="non-terminal residue" evidence="1">
    <location>
        <position position="46"/>
    </location>
</feature>
<dbReference type="Proteomes" id="UP000789901">
    <property type="component" value="Unassembled WGS sequence"/>
</dbReference>
<reference evidence="1 2" key="1">
    <citation type="submission" date="2021-06" db="EMBL/GenBank/DDBJ databases">
        <authorList>
            <person name="Kallberg Y."/>
            <person name="Tangrot J."/>
            <person name="Rosling A."/>
        </authorList>
    </citation>
    <scope>NUCLEOTIDE SEQUENCE [LARGE SCALE GENOMIC DNA]</scope>
    <source>
        <strain evidence="1 2">120-4 pot B 10/14</strain>
    </source>
</reference>
<organism evidence="1 2">
    <name type="scientific">Gigaspora margarita</name>
    <dbReference type="NCBI Taxonomy" id="4874"/>
    <lineage>
        <taxon>Eukaryota</taxon>
        <taxon>Fungi</taxon>
        <taxon>Fungi incertae sedis</taxon>
        <taxon>Mucoromycota</taxon>
        <taxon>Glomeromycotina</taxon>
        <taxon>Glomeromycetes</taxon>
        <taxon>Diversisporales</taxon>
        <taxon>Gigasporaceae</taxon>
        <taxon>Gigaspora</taxon>
    </lineage>
</organism>
<accession>A0ABN7VP61</accession>
<comment type="caution">
    <text evidence="1">The sequence shown here is derived from an EMBL/GenBank/DDBJ whole genome shotgun (WGS) entry which is preliminary data.</text>
</comment>
<name>A0ABN7VP61_GIGMA</name>
<sequence length="46" mass="5325">MIYDPHTLSNINEVKTTHLDLNFIVDFKRKILDAIVTLKLVTLVDN</sequence>
<evidence type="ECO:0000313" key="1">
    <source>
        <dbReference type="EMBL" id="CAG8789443.1"/>
    </source>
</evidence>
<protein>
    <submittedName>
        <fullName evidence="1">16145_t:CDS:1</fullName>
    </submittedName>
</protein>
<keyword evidence="2" id="KW-1185">Reference proteome</keyword>
<evidence type="ECO:0000313" key="2">
    <source>
        <dbReference type="Proteomes" id="UP000789901"/>
    </source>
</evidence>
<proteinExistence type="predicted"/>
<gene>
    <name evidence="1" type="ORF">GMARGA_LOCUS21001</name>
</gene>